<dbReference type="EMBL" id="SULG01000046">
    <property type="protein sequence ID" value="TLD41484.1"/>
    <property type="molecule type" value="Genomic_DNA"/>
</dbReference>
<keyword evidence="1" id="KW-0812">Transmembrane</keyword>
<dbReference type="AlphaFoldDB" id="A0A533Q9V6"/>
<keyword evidence="1" id="KW-1133">Transmembrane helix</keyword>
<protein>
    <submittedName>
        <fullName evidence="2">Uncharacterized protein</fullName>
    </submittedName>
</protein>
<name>A0A533Q9V6_9BACT</name>
<sequence length="43" mass="4637">MGKGRFNKEGTIVGFSALLGTEMIIKTGSLVVMVIYKFNSPSN</sequence>
<comment type="caution">
    <text evidence="2">The sequence shown here is derived from an EMBL/GenBank/DDBJ whole genome shotgun (WGS) entry which is preliminary data.</text>
</comment>
<evidence type="ECO:0000313" key="2">
    <source>
        <dbReference type="EMBL" id="TLD41484.1"/>
    </source>
</evidence>
<evidence type="ECO:0000256" key="1">
    <source>
        <dbReference type="SAM" id="Phobius"/>
    </source>
</evidence>
<accession>A0A533Q9V6</accession>
<proteinExistence type="predicted"/>
<evidence type="ECO:0000313" key="3">
    <source>
        <dbReference type="Proteomes" id="UP000319783"/>
    </source>
</evidence>
<keyword evidence="1" id="KW-0472">Membrane</keyword>
<dbReference type="Proteomes" id="UP000319783">
    <property type="component" value="Unassembled WGS sequence"/>
</dbReference>
<reference evidence="2 3" key="1">
    <citation type="submission" date="2019-04" db="EMBL/GenBank/DDBJ databases">
        <title>Genome of a novel bacterium Candidatus Jettenia ecosi reconstructed from metagenome of an anammox bioreactor.</title>
        <authorList>
            <person name="Mardanov A.V."/>
            <person name="Beletsky A.V."/>
            <person name="Ravin N.V."/>
            <person name="Botchkova E.A."/>
            <person name="Litti Y.V."/>
            <person name="Nozhevnikova A.N."/>
        </authorList>
    </citation>
    <scope>NUCLEOTIDE SEQUENCE [LARGE SCALE GENOMIC DNA]</scope>
    <source>
        <strain evidence="2">J2</strain>
    </source>
</reference>
<feature type="transmembrane region" description="Helical" evidence="1">
    <location>
        <begin position="12"/>
        <end position="36"/>
    </location>
</feature>
<organism evidence="2 3">
    <name type="scientific">Candidatus Jettenia ecosi</name>
    <dbReference type="NCBI Taxonomy" id="2494326"/>
    <lineage>
        <taxon>Bacteria</taxon>
        <taxon>Pseudomonadati</taxon>
        <taxon>Planctomycetota</taxon>
        <taxon>Candidatus Brocadiia</taxon>
        <taxon>Candidatus Brocadiales</taxon>
        <taxon>Candidatus Brocadiaceae</taxon>
        <taxon>Candidatus Jettenia</taxon>
    </lineage>
</organism>
<gene>
    <name evidence="2" type="ORF">JETT_2231</name>
</gene>